<protein>
    <submittedName>
        <fullName evidence="2">Uncharacterized protein</fullName>
    </submittedName>
</protein>
<feature type="chain" id="PRO_5036722475" evidence="1">
    <location>
        <begin position="24"/>
        <end position="679"/>
    </location>
</feature>
<keyword evidence="1" id="KW-0732">Signal</keyword>
<evidence type="ECO:0000313" key="3">
    <source>
        <dbReference type="Proteomes" id="UP000613255"/>
    </source>
</evidence>
<accession>A0A934HS47</accession>
<feature type="signal peptide" evidence="1">
    <location>
        <begin position="1"/>
        <end position="23"/>
    </location>
</feature>
<gene>
    <name evidence="2" type="ORF">JAO82_12845</name>
</gene>
<evidence type="ECO:0000256" key="1">
    <source>
        <dbReference type="SAM" id="SignalP"/>
    </source>
</evidence>
<dbReference type="EMBL" id="JAEIJD010000013">
    <property type="protein sequence ID" value="MBI6630767.1"/>
    <property type="molecule type" value="Genomic_DNA"/>
</dbReference>
<dbReference type="Proteomes" id="UP000613255">
    <property type="component" value="Unassembled WGS sequence"/>
</dbReference>
<name>A0A934HS47_9RHOB</name>
<organism evidence="2 3">
    <name type="scientific">Pontibaca salina</name>
    <dbReference type="NCBI Taxonomy" id="2795731"/>
    <lineage>
        <taxon>Bacteria</taxon>
        <taxon>Pseudomonadati</taxon>
        <taxon>Pseudomonadota</taxon>
        <taxon>Alphaproteobacteria</taxon>
        <taxon>Rhodobacterales</taxon>
        <taxon>Roseobacteraceae</taxon>
        <taxon>Pontibaca</taxon>
    </lineage>
</organism>
<comment type="caution">
    <text evidence="2">The sequence shown here is derived from an EMBL/GenBank/DDBJ whole genome shotgun (WGS) entry which is preliminary data.</text>
</comment>
<evidence type="ECO:0000313" key="2">
    <source>
        <dbReference type="EMBL" id="MBI6630767.1"/>
    </source>
</evidence>
<dbReference type="RefSeq" id="WP_198686789.1">
    <property type="nucleotide sequence ID" value="NZ_JAEIJD010000013.1"/>
</dbReference>
<sequence length="679" mass="74111">MRALSFVLGCLIGIGGLSLPVAAQRANIADAIVAETTDFQIICFTNQPCNANEKVTKPQRAAAQRGLEELQKARNWLEGMGFDVANANLDPGTDGKKALRLQFDTATHERRCAGMAYACRALSLLDKGRVILPVEYVDGLADGGTLVHEYVHTLQASRDDEGAHWLNEMVATAIGSAWVRKRTGQNRVYEPKYSMVLDREFWDGNDDPGYGKWDYAISLGEKIGSQDGVAYLAQDRFIKAANHADLRNGNGMTLFYDTALVGDATFDKVFPDYVARFNNVEDDTAQQDRTGKYFYYGDIAKHAVEVTSTTFTHEDRFDGKATAFAAHPMLLSLKVTPTPDTPPSENILLATLEVTEADDPGSLTLIREHRLAQEKLRDSFLLDGNDPPEELGFFRVANTPAPDSTADNGFVLKVETRPVSFDPPTCFQAGKPSEMTITGLPEGGADNWRLKVDNGSAEGRTITPARPGKIDVKVEIDSPVTRRETGLAPKAPSKTRVDIGTFDVAANDCMVRLTMGPAVMTYVADGSYTEFNTPTGEAMYISASNLAMWQGGGWMNVPPQAKAMILGGMKQNNAALRMEFPGAHDDEGDFMSQMPKIFAKRFGWANLKGTLAPGGGTPERKRAPCPDGASGCSSIVFSMEGHPVPVTFDAQKRPKVVTFEGQDMVFQYGTWSVRRPPGW</sequence>
<dbReference type="AlphaFoldDB" id="A0A934HS47"/>
<keyword evidence="3" id="KW-1185">Reference proteome</keyword>
<reference evidence="2" key="1">
    <citation type="submission" date="2020-12" db="EMBL/GenBank/DDBJ databases">
        <title>Pontibaca salina gen. nov., sp. nov., isolated from marine sediment.</title>
        <authorList>
            <person name="Bo J."/>
            <person name="Wang S."/>
            <person name="Song X."/>
            <person name="Du Z."/>
        </authorList>
    </citation>
    <scope>NUCLEOTIDE SEQUENCE</scope>
    <source>
        <strain evidence="2">S1109L</strain>
    </source>
</reference>
<proteinExistence type="predicted"/>